<feature type="region of interest" description="Disordered" evidence="4">
    <location>
        <begin position="57"/>
        <end position="96"/>
    </location>
</feature>
<dbReference type="GO" id="GO:0009253">
    <property type="term" value="P:peptidoglycan catabolic process"/>
    <property type="evidence" value="ECO:0007669"/>
    <property type="project" value="InterPro"/>
</dbReference>
<dbReference type="GO" id="GO:0008270">
    <property type="term" value="F:zinc ion binding"/>
    <property type="evidence" value="ECO:0007669"/>
    <property type="project" value="InterPro"/>
</dbReference>
<evidence type="ECO:0000259" key="7">
    <source>
        <dbReference type="SMART" id="SM00701"/>
    </source>
</evidence>
<dbReference type="EMBL" id="OA569346">
    <property type="protein sequence ID" value="CAD7202416.1"/>
    <property type="molecule type" value="Genomic_DNA"/>
</dbReference>
<dbReference type="SMART" id="SM00644">
    <property type="entry name" value="Ami_2"/>
    <property type="match status" value="1"/>
</dbReference>
<dbReference type="Gene3D" id="3.40.80.10">
    <property type="entry name" value="Peptidoglycan recognition protein-like"/>
    <property type="match status" value="1"/>
</dbReference>
<name>A0A7R8VRQ0_TIMDO</name>
<keyword evidence="5" id="KW-1133">Transmembrane helix</keyword>
<feature type="compositionally biased region" description="Polar residues" evidence="4">
    <location>
        <begin position="160"/>
        <end position="173"/>
    </location>
</feature>
<accession>A0A7R8VRQ0</accession>
<dbReference type="InterPro" id="IPR002502">
    <property type="entry name" value="Amidase_domain"/>
</dbReference>
<dbReference type="InterPro" id="IPR015510">
    <property type="entry name" value="PGRP"/>
</dbReference>
<evidence type="ECO:0000256" key="1">
    <source>
        <dbReference type="ARBA" id="ARBA00007553"/>
    </source>
</evidence>
<dbReference type="CDD" id="cd06583">
    <property type="entry name" value="PGRP"/>
    <property type="match status" value="1"/>
</dbReference>
<gene>
    <name evidence="8" type="ORF">TDIB3V08_LOCUS8598</name>
</gene>
<reference evidence="8" key="1">
    <citation type="submission" date="2020-11" db="EMBL/GenBank/DDBJ databases">
        <authorList>
            <person name="Tran Van P."/>
        </authorList>
    </citation>
    <scope>NUCLEOTIDE SEQUENCE</scope>
</reference>
<feature type="region of interest" description="Disordered" evidence="4">
    <location>
        <begin position="148"/>
        <end position="173"/>
    </location>
</feature>
<dbReference type="Pfam" id="PF01510">
    <property type="entry name" value="Amidase_2"/>
    <property type="match status" value="1"/>
</dbReference>
<feature type="region of interest" description="Disordered" evidence="4">
    <location>
        <begin position="1"/>
        <end position="20"/>
    </location>
</feature>
<keyword evidence="2" id="KW-0399">Innate immunity</keyword>
<dbReference type="PANTHER" id="PTHR11022">
    <property type="entry name" value="PEPTIDOGLYCAN RECOGNITION PROTEIN"/>
    <property type="match status" value="1"/>
</dbReference>
<dbReference type="FunFam" id="3.40.80.10:FF:000001">
    <property type="entry name" value="Peptidoglycan recognition protein 1"/>
    <property type="match status" value="1"/>
</dbReference>
<sequence length="700" mass="76562">MSLRKGKGDEAPTAKDNRPLASLMRSSLFVSIRTEALRHEDDVLIMSSDVIVDLPTPQYATRDRDTEVSRSSPAEESHTDEADSDSDSDVDQDEGVQHETCDLDAALQASMPTSVYMEGSRDVQIGSRLHYNAPVTINQYVHVLRPDSETREEAAAEPRTNGNNNSSCSNKPQEYTPGVTVTIRVVLLFLLQQAPGIHPGCHSDYQSCVVVGSCSNKPQEYTPGVTVTIRVVLLFLLQQAPGIHPGCHSDYQSCVVVGSCSNKPQEYTPGVTVTIRVVLLFLLQQAPGIHPGCHSDYQSCVVVGSCSNKPQEYTPGVTVTIRVVLLFLLQQAPGIHPGCHSDYQSCVVVGSCSNKPQEYTPGVTVTIRVVLLFLLQQAPGIHPGCHSDYQSCVVVGSCSNKPQEYTPGVTVTIRVVLLFLLQQAPGIHPGCHSDYKSCVVVGSCSDKPQEYTPGVTVTTVKPPLSPTHWGLISGAAILIIAGLMVTVYYFKTGGPSSTNPPPAEDMRVLPPPEPNSTLPNGHRIISKPDWRGRPPKYVRPLVQPTPYVVITHTAGNRCSDFNTCAAQLRNIQDQHVGENNMADIGYNFCVGDDGNIYVGRGWDVTNMLDGWVKFKSIAICFLGNYVYEYLNTAQIESTQQLLKLGVEWGKLHPEYRLVAHNQTTPTLSPGTNVYDVIQNWPHFFIPFTNNTSHPMTQLKD</sequence>
<feature type="domain" description="Peptidoglycan recognition protein family" evidence="7">
    <location>
        <begin position="522"/>
        <end position="664"/>
    </location>
</feature>
<dbReference type="AlphaFoldDB" id="A0A7R8VRQ0"/>
<keyword evidence="5" id="KW-0812">Transmembrane</keyword>
<comment type="similarity">
    <text evidence="1">Belongs to the N-acetylmuramoyl-L-alanine amidase 2 family.</text>
</comment>
<evidence type="ECO:0000256" key="3">
    <source>
        <dbReference type="ARBA" id="ARBA00022859"/>
    </source>
</evidence>
<dbReference type="InterPro" id="IPR006619">
    <property type="entry name" value="PGRP_domain_met/bac"/>
</dbReference>
<dbReference type="SMART" id="SM00701">
    <property type="entry name" value="PGRP"/>
    <property type="match status" value="1"/>
</dbReference>
<feature type="compositionally biased region" description="Basic and acidic residues" evidence="4">
    <location>
        <begin position="1"/>
        <end position="18"/>
    </location>
</feature>
<feature type="compositionally biased region" description="Basic and acidic residues" evidence="4">
    <location>
        <begin position="61"/>
        <end position="81"/>
    </location>
</feature>
<evidence type="ECO:0000313" key="8">
    <source>
        <dbReference type="EMBL" id="CAD7202416.1"/>
    </source>
</evidence>
<feature type="domain" description="N-acetylmuramoyl-L-alanine amidase" evidence="6">
    <location>
        <begin position="531"/>
        <end position="670"/>
    </location>
</feature>
<dbReference type="SUPFAM" id="SSF55846">
    <property type="entry name" value="N-acetylmuramoyl-L-alanine amidase-like"/>
    <property type="match status" value="1"/>
</dbReference>
<dbReference type="GO" id="GO:0008745">
    <property type="term" value="F:N-acetylmuramoyl-L-alanine amidase activity"/>
    <property type="evidence" value="ECO:0007669"/>
    <property type="project" value="InterPro"/>
</dbReference>
<evidence type="ECO:0000259" key="6">
    <source>
        <dbReference type="SMART" id="SM00644"/>
    </source>
</evidence>
<dbReference type="PANTHER" id="PTHR11022:SF74">
    <property type="entry name" value="PEPTIDOGLYCAN-RECOGNITION PROTEIN SA"/>
    <property type="match status" value="1"/>
</dbReference>
<evidence type="ECO:0000256" key="2">
    <source>
        <dbReference type="ARBA" id="ARBA00022588"/>
    </source>
</evidence>
<feature type="compositionally biased region" description="Acidic residues" evidence="4">
    <location>
        <begin position="82"/>
        <end position="94"/>
    </location>
</feature>
<keyword evidence="5" id="KW-0472">Membrane</keyword>
<organism evidence="8">
    <name type="scientific">Timema douglasi</name>
    <name type="common">Walking stick</name>
    <dbReference type="NCBI Taxonomy" id="61478"/>
    <lineage>
        <taxon>Eukaryota</taxon>
        <taxon>Metazoa</taxon>
        <taxon>Ecdysozoa</taxon>
        <taxon>Arthropoda</taxon>
        <taxon>Hexapoda</taxon>
        <taxon>Insecta</taxon>
        <taxon>Pterygota</taxon>
        <taxon>Neoptera</taxon>
        <taxon>Polyneoptera</taxon>
        <taxon>Phasmatodea</taxon>
        <taxon>Timematodea</taxon>
        <taxon>Timematoidea</taxon>
        <taxon>Timematidae</taxon>
        <taxon>Timema</taxon>
    </lineage>
</organism>
<dbReference type="InterPro" id="IPR036505">
    <property type="entry name" value="Amidase/PGRP_sf"/>
</dbReference>
<protein>
    <submittedName>
        <fullName evidence="8">Uncharacterized protein</fullName>
    </submittedName>
</protein>
<evidence type="ECO:0000256" key="4">
    <source>
        <dbReference type="SAM" id="MobiDB-lite"/>
    </source>
</evidence>
<keyword evidence="3" id="KW-0391">Immunity</keyword>
<proteinExistence type="inferred from homology"/>
<feature type="transmembrane region" description="Helical" evidence="5">
    <location>
        <begin position="469"/>
        <end position="490"/>
    </location>
</feature>
<dbReference type="GO" id="GO:0045087">
    <property type="term" value="P:innate immune response"/>
    <property type="evidence" value="ECO:0007669"/>
    <property type="project" value="UniProtKB-KW"/>
</dbReference>
<evidence type="ECO:0000256" key="5">
    <source>
        <dbReference type="SAM" id="Phobius"/>
    </source>
</evidence>